<sequence length="79" mass="8730">MVASVAVLVPISMGIQFLSTPHWHWDGLDVLLCVPYVLLLGLFLNWTSVINIIGNVFVLIVSAAGIYGYVTTRQRKNKS</sequence>
<dbReference type="Proteomes" id="UP000326779">
    <property type="component" value="Chromosome"/>
</dbReference>
<dbReference type="AlphaFoldDB" id="A0A5P8M3A6"/>
<proteinExistence type="predicted"/>
<evidence type="ECO:0000313" key="2">
    <source>
        <dbReference type="EMBL" id="QFR22764.1"/>
    </source>
</evidence>
<keyword evidence="1" id="KW-1133">Transmembrane helix</keyword>
<evidence type="ECO:0000313" key="3">
    <source>
        <dbReference type="Proteomes" id="UP000326779"/>
    </source>
</evidence>
<evidence type="ECO:0000256" key="1">
    <source>
        <dbReference type="SAM" id="Phobius"/>
    </source>
</evidence>
<name>A0A5P8M3A6_9LACO</name>
<dbReference type="RefSeq" id="WP_152260349.1">
    <property type="nucleotide sequence ID" value="NZ_CP045143.1"/>
</dbReference>
<dbReference type="EMBL" id="CP045143">
    <property type="protein sequence ID" value="QFR22764.1"/>
    <property type="molecule type" value="Genomic_DNA"/>
</dbReference>
<dbReference type="KEGG" id="lhb:D1010_04520"/>
<protein>
    <submittedName>
        <fullName evidence="2">Uncharacterized protein</fullName>
    </submittedName>
</protein>
<reference evidence="2 3" key="1">
    <citation type="submission" date="2019-10" db="EMBL/GenBank/DDBJ databases">
        <title>The completed genome of Lactobacillus harbinensis M1.</title>
        <authorList>
            <person name="Zheng Y."/>
        </authorList>
    </citation>
    <scope>NUCLEOTIDE SEQUENCE [LARGE SCALE GENOMIC DNA]</scope>
    <source>
        <strain evidence="2 3">M1</strain>
    </source>
</reference>
<feature type="transmembrane region" description="Helical" evidence="1">
    <location>
        <begin position="38"/>
        <end position="70"/>
    </location>
</feature>
<keyword evidence="1" id="KW-0472">Membrane</keyword>
<accession>A0A5P8M3A6</accession>
<gene>
    <name evidence="2" type="ORF">D1010_04520</name>
</gene>
<keyword evidence="1" id="KW-0812">Transmembrane</keyword>
<organism evidence="2 3">
    <name type="scientific">Schleiferilactobacillus harbinensis</name>
    <dbReference type="NCBI Taxonomy" id="304207"/>
    <lineage>
        <taxon>Bacteria</taxon>
        <taxon>Bacillati</taxon>
        <taxon>Bacillota</taxon>
        <taxon>Bacilli</taxon>
        <taxon>Lactobacillales</taxon>
        <taxon>Lactobacillaceae</taxon>
        <taxon>Schleiferilactobacillus</taxon>
    </lineage>
</organism>